<evidence type="ECO:0000256" key="3">
    <source>
        <dbReference type="ARBA" id="ARBA00022777"/>
    </source>
</evidence>
<dbReference type="GO" id="GO:0004674">
    <property type="term" value="F:protein serine/threonine kinase activity"/>
    <property type="evidence" value="ECO:0007669"/>
    <property type="project" value="UniProtKB-KW"/>
</dbReference>
<dbReference type="InterPro" id="IPR050339">
    <property type="entry name" value="CC_SR_Kinase"/>
</dbReference>
<keyword evidence="3 10" id="KW-0418">Kinase</keyword>
<comment type="similarity">
    <text evidence="5">Belongs to the protein kinase superfamily. Ser/Thr protein kinase family. GCN2 subfamily.</text>
</comment>
<dbReference type="InterPro" id="IPR011009">
    <property type="entry name" value="Kinase-like_dom_sf"/>
</dbReference>
<evidence type="ECO:0000256" key="8">
    <source>
        <dbReference type="SAM" id="MobiDB-lite"/>
    </source>
</evidence>
<dbReference type="InterPro" id="IPR017441">
    <property type="entry name" value="Protein_kinase_ATP_BS"/>
</dbReference>
<dbReference type="Gene3D" id="1.10.510.10">
    <property type="entry name" value="Transferase(Phosphotransferase) domain 1"/>
    <property type="match status" value="1"/>
</dbReference>
<dbReference type="EMBL" id="KV419405">
    <property type="protein sequence ID" value="KZS93926.1"/>
    <property type="molecule type" value="Genomic_DNA"/>
</dbReference>
<dbReference type="PANTHER" id="PTHR11042">
    <property type="entry name" value="EUKARYOTIC TRANSLATION INITIATION FACTOR 2-ALPHA KINASE EIF2-ALPHA KINASE -RELATED"/>
    <property type="match status" value="1"/>
</dbReference>
<dbReference type="OrthoDB" id="5337378at2759"/>
<dbReference type="InterPro" id="IPR008271">
    <property type="entry name" value="Ser/Thr_kinase_AS"/>
</dbReference>
<dbReference type="Pfam" id="PF00069">
    <property type="entry name" value="Pkinase"/>
    <property type="match status" value="1"/>
</dbReference>
<feature type="region of interest" description="Disordered" evidence="8">
    <location>
        <begin position="1"/>
        <end position="43"/>
    </location>
</feature>
<evidence type="ECO:0000256" key="7">
    <source>
        <dbReference type="RuleBase" id="RU000304"/>
    </source>
</evidence>
<sequence>MSDMSIEGTPTRKKGLERKTWELSKSHGDKANEDSIKGSNEESRLEREFEVLETIGIGEFGSAVKVRYKNEGSDSRLYAIKKTAQIEGVKHRVRLMEEVNILAHLAKEGPHPNVLKYVDSWEENERLFIQTELCELGNFGHFLHEYGRRYERLDEGRCWKVLAELSSGLAFVHKAGVLHLDVKPSNIFLKADGRFQLGDFGMASFWPRDRAGGFEREGDRMYLAAEVLQGVYGPAADVFSLGMTLLESAANIEVPEMGEPWHRLREGDFSQVGLRHSSTLCAIIRAMMHPDPARRPSAQEVGSHRCVRRAGESMAALRKTLERDGARDGALFAASALAKGNDAFVIGEAGDEMDCA</sequence>
<dbReference type="PROSITE" id="PS00107">
    <property type="entry name" value="PROTEIN_KINASE_ATP"/>
    <property type="match status" value="1"/>
</dbReference>
<protein>
    <submittedName>
        <fullName evidence="10">Kinase-like protein</fullName>
    </submittedName>
</protein>
<dbReference type="SMART" id="SM00220">
    <property type="entry name" value="S_TKc"/>
    <property type="match status" value="1"/>
</dbReference>
<dbReference type="Gene3D" id="3.30.200.20">
    <property type="entry name" value="Phosphorylase Kinase, domain 1"/>
    <property type="match status" value="1"/>
</dbReference>
<dbReference type="Proteomes" id="UP000076722">
    <property type="component" value="Unassembled WGS sequence"/>
</dbReference>
<dbReference type="GO" id="GO:0005737">
    <property type="term" value="C:cytoplasm"/>
    <property type="evidence" value="ECO:0007669"/>
    <property type="project" value="TreeGrafter"/>
</dbReference>
<keyword evidence="2 6" id="KW-0547">Nucleotide-binding</keyword>
<dbReference type="STRING" id="1314777.A0A164V8R4"/>
<dbReference type="InterPro" id="IPR000719">
    <property type="entry name" value="Prot_kinase_dom"/>
</dbReference>
<proteinExistence type="inferred from homology"/>
<evidence type="ECO:0000256" key="1">
    <source>
        <dbReference type="ARBA" id="ARBA00022679"/>
    </source>
</evidence>
<dbReference type="GO" id="GO:0005524">
    <property type="term" value="F:ATP binding"/>
    <property type="evidence" value="ECO:0007669"/>
    <property type="project" value="UniProtKB-UniRule"/>
</dbReference>
<feature type="binding site" evidence="6">
    <location>
        <position position="82"/>
    </location>
    <ligand>
        <name>ATP</name>
        <dbReference type="ChEBI" id="CHEBI:30616"/>
    </ligand>
</feature>
<evidence type="ECO:0000256" key="2">
    <source>
        <dbReference type="ARBA" id="ARBA00022741"/>
    </source>
</evidence>
<keyword evidence="11" id="KW-1185">Reference proteome</keyword>
<keyword evidence="1" id="KW-0808">Transferase</keyword>
<dbReference type="PROSITE" id="PS00108">
    <property type="entry name" value="PROTEIN_KINASE_ST"/>
    <property type="match status" value="1"/>
</dbReference>
<dbReference type="AlphaFoldDB" id="A0A164V8R4"/>
<feature type="compositionally biased region" description="Basic and acidic residues" evidence="8">
    <location>
        <begin position="17"/>
        <end position="43"/>
    </location>
</feature>
<evidence type="ECO:0000256" key="5">
    <source>
        <dbReference type="ARBA" id="ARBA00037982"/>
    </source>
</evidence>
<keyword evidence="4 6" id="KW-0067">ATP-binding</keyword>
<evidence type="ECO:0000259" key="9">
    <source>
        <dbReference type="PROSITE" id="PS50011"/>
    </source>
</evidence>
<evidence type="ECO:0000313" key="10">
    <source>
        <dbReference type="EMBL" id="KZS93926.1"/>
    </source>
</evidence>
<evidence type="ECO:0000256" key="4">
    <source>
        <dbReference type="ARBA" id="ARBA00022840"/>
    </source>
</evidence>
<name>A0A164V8R4_9AGAM</name>
<organism evidence="10 11">
    <name type="scientific">Sistotremastrum niveocremeum HHB9708</name>
    <dbReference type="NCBI Taxonomy" id="1314777"/>
    <lineage>
        <taxon>Eukaryota</taxon>
        <taxon>Fungi</taxon>
        <taxon>Dikarya</taxon>
        <taxon>Basidiomycota</taxon>
        <taxon>Agaricomycotina</taxon>
        <taxon>Agaricomycetes</taxon>
        <taxon>Sistotremastrales</taxon>
        <taxon>Sistotremastraceae</taxon>
        <taxon>Sertulicium</taxon>
        <taxon>Sertulicium niveocremeum</taxon>
    </lineage>
</organism>
<evidence type="ECO:0000313" key="11">
    <source>
        <dbReference type="Proteomes" id="UP000076722"/>
    </source>
</evidence>
<dbReference type="SUPFAM" id="SSF56112">
    <property type="entry name" value="Protein kinase-like (PK-like)"/>
    <property type="match status" value="1"/>
</dbReference>
<accession>A0A164V8R4</accession>
<keyword evidence="7" id="KW-0723">Serine/threonine-protein kinase</keyword>
<evidence type="ECO:0000256" key="6">
    <source>
        <dbReference type="PROSITE-ProRule" id="PRU10141"/>
    </source>
</evidence>
<feature type="domain" description="Protein kinase" evidence="9">
    <location>
        <begin position="49"/>
        <end position="307"/>
    </location>
</feature>
<gene>
    <name evidence="10" type="ORF">SISNIDRAFT_504298</name>
</gene>
<dbReference type="PROSITE" id="PS50011">
    <property type="entry name" value="PROTEIN_KINASE_DOM"/>
    <property type="match status" value="1"/>
</dbReference>
<reference evidence="10 11" key="1">
    <citation type="journal article" date="2016" name="Mol. Biol. Evol.">
        <title>Comparative Genomics of Early-Diverging Mushroom-Forming Fungi Provides Insights into the Origins of Lignocellulose Decay Capabilities.</title>
        <authorList>
            <person name="Nagy L.G."/>
            <person name="Riley R."/>
            <person name="Tritt A."/>
            <person name="Adam C."/>
            <person name="Daum C."/>
            <person name="Floudas D."/>
            <person name="Sun H."/>
            <person name="Yadav J.S."/>
            <person name="Pangilinan J."/>
            <person name="Larsson K.H."/>
            <person name="Matsuura K."/>
            <person name="Barry K."/>
            <person name="Labutti K."/>
            <person name="Kuo R."/>
            <person name="Ohm R.A."/>
            <person name="Bhattacharya S.S."/>
            <person name="Shirouzu T."/>
            <person name="Yoshinaga Y."/>
            <person name="Martin F.M."/>
            <person name="Grigoriev I.V."/>
            <person name="Hibbett D.S."/>
        </authorList>
    </citation>
    <scope>NUCLEOTIDE SEQUENCE [LARGE SCALE GENOMIC DNA]</scope>
    <source>
        <strain evidence="10 11">HHB9708</strain>
    </source>
</reference>
<dbReference type="GO" id="GO:0005634">
    <property type="term" value="C:nucleus"/>
    <property type="evidence" value="ECO:0007669"/>
    <property type="project" value="TreeGrafter"/>
</dbReference>